<protein>
    <recommendedName>
        <fullName evidence="4">SSCRP protein</fullName>
    </recommendedName>
</protein>
<dbReference type="PANTHER" id="PTHR42047">
    <property type="entry name" value="PROTEIN, PUTATIVE (AFU_ORTHOLOGUE AFUA_6G03560)-RELATED"/>
    <property type="match status" value="1"/>
</dbReference>
<dbReference type="PANTHER" id="PTHR42047:SF1">
    <property type="entry name" value="PROTEIN, PUTATIVE (AFU_ORTHOLOGUE AFUA_6G03560)-RELATED"/>
    <property type="match status" value="1"/>
</dbReference>
<evidence type="ECO:0000256" key="1">
    <source>
        <dbReference type="SAM" id="SignalP"/>
    </source>
</evidence>
<name>A0ABY2H3R2_9HYPO</name>
<dbReference type="RefSeq" id="XP_073559103.1">
    <property type="nucleotide sequence ID" value="XM_073702613.1"/>
</dbReference>
<reference evidence="2 3" key="1">
    <citation type="submission" date="2018-01" db="EMBL/GenBank/DDBJ databases">
        <title>Genome characterization of the sugarcane-associated fungus Trichoderma ghanense CCMA-1212 and their application in lignocelulose bioconversion.</title>
        <authorList>
            <person name="Steindorff A.S."/>
            <person name="Mendes T.D."/>
            <person name="Vilela E.S.D."/>
            <person name="Rodrigues D.S."/>
            <person name="Formighieri E.F."/>
            <person name="Melo I.S."/>
            <person name="Favaro L.C.L."/>
        </authorList>
    </citation>
    <scope>NUCLEOTIDE SEQUENCE [LARGE SCALE GENOMIC DNA]</scope>
    <source>
        <strain evidence="2 3">CCMA-1212</strain>
    </source>
</reference>
<dbReference type="GeneID" id="300577063"/>
<dbReference type="EMBL" id="PPTA01000006">
    <property type="protein sequence ID" value="TFB02902.1"/>
    <property type="molecule type" value="Genomic_DNA"/>
</dbReference>
<feature type="chain" id="PRO_5045621053" description="SSCRP protein" evidence="1">
    <location>
        <begin position="20"/>
        <end position="195"/>
    </location>
</feature>
<accession>A0ABY2H3R2</accession>
<feature type="signal peptide" evidence="1">
    <location>
        <begin position="1"/>
        <end position="19"/>
    </location>
</feature>
<organism evidence="2 3">
    <name type="scientific">Trichoderma ghanense</name>
    <dbReference type="NCBI Taxonomy" id="65468"/>
    <lineage>
        <taxon>Eukaryota</taxon>
        <taxon>Fungi</taxon>
        <taxon>Dikarya</taxon>
        <taxon>Ascomycota</taxon>
        <taxon>Pezizomycotina</taxon>
        <taxon>Sordariomycetes</taxon>
        <taxon>Hypocreomycetidae</taxon>
        <taxon>Hypocreales</taxon>
        <taxon>Hypocreaceae</taxon>
        <taxon>Trichoderma</taxon>
    </lineage>
</organism>
<keyword evidence="3" id="KW-1185">Reference proteome</keyword>
<comment type="caution">
    <text evidence="2">The sequence shown here is derived from an EMBL/GenBank/DDBJ whole genome shotgun (WGS) entry which is preliminary data.</text>
</comment>
<evidence type="ECO:0000313" key="3">
    <source>
        <dbReference type="Proteomes" id="UP001642720"/>
    </source>
</evidence>
<sequence>MRTKSLLIDLLGLASLATADNYFTIALYAPNNGMLHGKIVNARDRSFVAGVPTPSTRCGLDDAAQCPAGDVTFVTSEHAVGLSAVSGGQFIYVAPDVSISYPSAHSTRHPPGAQTGGFPSLPASFHHSEAVNVPNWRSRDGTSGLWPCPVAAGAPIAYQAVLKASTAQFNGGGGLAVDGIPIQPAGSPFGAWGNT</sequence>
<keyword evidence="1" id="KW-0732">Signal</keyword>
<evidence type="ECO:0000313" key="2">
    <source>
        <dbReference type="EMBL" id="TFB02902.1"/>
    </source>
</evidence>
<dbReference type="InterPro" id="IPR052820">
    <property type="entry name" value="PhiA_domain"/>
</dbReference>
<proteinExistence type="predicted"/>
<evidence type="ECO:0008006" key="4">
    <source>
        <dbReference type="Google" id="ProtNLM"/>
    </source>
</evidence>
<gene>
    <name evidence="2" type="ORF">CCMA1212_005351</name>
</gene>
<dbReference type="Proteomes" id="UP001642720">
    <property type="component" value="Unassembled WGS sequence"/>
</dbReference>